<dbReference type="InterPro" id="IPR050796">
    <property type="entry name" value="SCF_F-box_component"/>
</dbReference>
<sequence length="398" mass="46298">MTNLPSDVIVDILSRLPIKSLARFRCVSKLWCEHIDDPYFDIIHNKQRVAAEPIPIFLDSDYLNLSRIVRFQIVESKEGSILLEAKKNPFMEFECERMTSLVEGSCNGLIYISHDYVNNVHDNYVYPLVVINPLRNECFKLPPIERHLDYYWEEEMSSGLGFDDSTNTFKMVRVVYKRHLQGNNKLCNSEIPCTMVHVLGTDSWREIPQLPPCAINGEGVYAHGCLHWLVGVDGLDLQCVHTDFPYKHPHCRNVICFDVRKEEFGLIEHPKETRRGFLYYKLVDIQGEVGYVYHYSEDHSTEVWVLKQKKWIIHCQFDQKPPIPEDIIEVVGTWNKDGDILMKTHKGGDRLFVYHLKNGLLDEVNIVKDEDYKDYVYMYSPSSMVSIRGIDIKNACSI</sequence>
<dbReference type="Pfam" id="PF00646">
    <property type="entry name" value="F-box"/>
    <property type="match status" value="1"/>
</dbReference>
<keyword evidence="3" id="KW-1185">Reference proteome</keyword>
<dbReference type="Gene3D" id="1.20.1280.50">
    <property type="match status" value="1"/>
</dbReference>
<dbReference type="InterPro" id="IPR013187">
    <property type="entry name" value="F-box-assoc_dom_typ3"/>
</dbReference>
<evidence type="ECO:0000259" key="1">
    <source>
        <dbReference type="PROSITE" id="PS50181"/>
    </source>
</evidence>
<accession>A0A2U1NPU7</accession>
<dbReference type="CDD" id="cd22157">
    <property type="entry name" value="F-box_AtFBW1-like"/>
    <property type="match status" value="1"/>
</dbReference>
<evidence type="ECO:0000313" key="2">
    <source>
        <dbReference type="EMBL" id="PWA75537.1"/>
    </source>
</evidence>
<reference evidence="2 3" key="1">
    <citation type="journal article" date="2018" name="Mol. Plant">
        <title>The genome of Artemisia annua provides insight into the evolution of Asteraceae family and artemisinin biosynthesis.</title>
        <authorList>
            <person name="Shen Q."/>
            <person name="Zhang L."/>
            <person name="Liao Z."/>
            <person name="Wang S."/>
            <person name="Yan T."/>
            <person name="Shi P."/>
            <person name="Liu M."/>
            <person name="Fu X."/>
            <person name="Pan Q."/>
            <person name="Wang Y."/>
            <person name="Lv Z."/>
            <person name="Lu X."/>
            <person name="Zhang F."/>
            <person name="Jiang W."/>
            <person name="Ma Y."/>
            <person name="Chen M."/>
            <person name="Hao X."/>
            <person name="Li L."/>
            <person name="Tang Y."/>
            <person name="Lv G."/>
            <person name="Zhou Y."/>
            <person name="Sun X."/>
            <person name="Brodelius P.E."/>
            <person name="Rose J.K.C."/>
            <person name="Tang K."/>
        </authorList>
    </citation>
    <scope>NUCLEOTIDE SEQUENCE [LARGE SCALE GENOMIC DNA]</scope>
    <source>
        <strain evidence="3">cv. Huhao1</strain>
        <tissue evidence="2">Leaf</tissue>
    </source>
</reference>
<dbReference type="NCBIfam" id="TIGR01640">
    <property type="entry name" value="F_box_assoc_1"/>
    <property type="match status" value="1"/>
</dbReference>
<proteinExistence type="predicted"/>
<dbReference type="PROSITE" id="PS50181">
    <property type="entry name" value="FBOX"/>
    <property type="match status" value="1"/>
</dbReference>
<comment type="caution">
    <text evidence="2">The sequence shown here is derived from an EMBL/GenBank/DDBJ whole genome shotgun (WGS) entry which is preliminary data.</text>
</comment>
<name>A0A2U1NPU7_ARTAN</name>
<protein>
    <submittedName>
        <fullName evidence="2">F-box domain-containing protein</fullName>
    </submittedName>
</protein>
<dbReference type="Pfam" id="PF08268">
    <property type="entry name" value="FBA_3"/>
    <property type="match status" value="1"/>
</dbReference>
<feature type="domain" description="F-box" evidence="1">
    <location>
        <begin position="1"/>
        <end position="43"/>
    </location>
</feature>
<evidence type="ECO:0000313" key="3">
    <source>
        <dbReference type="Proteomes" id="UP000245207"/>
    </source>
</evidence>
<dbReference type="STRING" id="35608.A0A2U1NPU7"/>
<organism evidence="2 3">
    <name type="scientific">Artemisia annua</name>
    <name type="common">Sweet wormwood</name>
    <dbReference type="NCBI Taxonomy" id="35608"/>
    <lineage>
        <taxon>Eukaryota</taxon>
        <taxon>Viridiplantae</taxon>
        <taxon>Streptophyta</taxon>
        <taxon>Embryophyta</taxon>
        <taxon>Tracheophyta</taxon>
        <taxon>Spermatophyta</taxon>
        <taxon>Magnoliopsida</taxon>
        <taxon>eudicotyledons</taxon>
        <taxon>Gunneridae</taxon>
        <taxon>Pentapetalae</taxon>
        <taxon>asterids</taxon>
        <taxon>campanulids</taxon>
        <taxon>Asterales</taxon>
        <taxon>Asteraceae</taxon>
        <taxon>Asteroideae</taxon>
        <taxon>Anthemideae</taxon>
        <taxon>Artemisiinae</taxon>
        <taxon>Artemisia</taxon>
    </lineage>
</organism>
<dbReference type="InterPro" id="IPR001810">
    <property type="entry name" value="F-box_dom"/>
</dbReference>
<dbReference type="SUPFAM" id="SSF81383">
    <property type="entry name" value="F-box domain"/>
    <property type="match status" value="1"/>
</dbReference>
<dbReference type="InterPro" id="IPR017451">
    <property type="entry name" value="F-box-assoc_interact_dom"/>
</dbReference>
<dbReference type="AlphaFoldDB" id="A0A2U1NPU7"/>
<dbReference type="PANTHER" id="PTHR31672">
    <property type="entry name" value="BNACNNG10540D PROTEIN"/>
    <property type="match status" value="1"/>
</dbReference>
<dbReference type="SMART" id="SM00256">
    <property type="entry name" value="FBOX"/>
    <property type="match status" value="1"/>
</dbReference>
<dbReference type="Proteomes" id="UP000245207">
    <property type="component" value="Unassembled WGS sequence"/>
</dbReference>
<dbReference type="InterPro" id="IPR036047">
    <property type="entry name" value="F-box-like_dom_sf"/>
</dbReference>
<dbReference type="EMBL" id="PKPP01002396">
    <property type="protein sequence ID" value="PWA75537.1"/>
    <property type="molecule type" value="Genomic_DNA"/>
</dbReference>
<dbReference type="OrthoDB" id="5319261at2759"/>
<dbReference type="PANTHER" id="PTHR31672:SF13">
    <property type="entry name" value="F-BOX PROTEIN CPR30-LIKE"/>
    <property type="match status" value="1"/>
</dbReference>
<gene>
    <name evidence="2" type="ORF">CTI12_AA240960</name>
</gene>